<dbReference type="Gene3D" id="3.30.420.40">
    <property type="match status" value="1"/>
</dbReference>
<dbReference type="AlphaFoldDB" id="A0A9Q5C559"/>
<keyword evidence="4" id="KW-0067">ATP-binding</keyword>
<accession>A0A9Q5C559</accession>
<keyword evidence="1" id="KW-0808">Transferase</keyword>
<keyword evidence="2" id="KW-0547">Nucleotide-binding</keyword>
<dbReference type="SUPFAM" id="SSF53067">
    <property type="entry name" value="Actin-like ATPase domain"/>
    <property type="match status" value="1"/>
</dbReference>
<evidence type="ECO:0000313" key="6">
    <source>
        <dbReference type="Proteomes" id="UP000651333"/>
    </source>
</evidence>
<name>A0A9Q5C559_LACHE</name>
<organism evidence="5 6">
    <name type="scientific">Lactobacillus helveticus</name>
    <name type="common">Lactobacillus suntoryeus</name>
    <dbReference type="NCBI Taxonomy" id="1587"/>
    <lineage>
        <taxon>Bacteria</taxon>
        <taxon>Bacillati</taxon>
        <taxon>Bacillota</taxon>
        <taxon>Bacilli</taxon>
        <taxon>Lactobacillales</taxon>
        <taxon>Lactobacillaceae</taxon>
        <taxon>Lactobacillus</taxon>
    </lineage>
</organism>
<dbReference type="InterPro" id="IPR043129">
    <property type="entry name" value="ATPase_NBD"/>
</dbReference>
<evidence type="ECO:0000256" key="2">
    <source>
        <dbReference type="ARBA" id="ARBA00022741"/>
    </source>
</evidence>
<dbReference type="InterPro" id="IPR000890">
    <property type="entry name" value="Aliphatic_acid_kin_short-chain"/>
</dbReference>
<dbReference type="GO" id="GO:0005524">
    <property type="term" value="F:ATP binding"/>
    <property type="evidence" value="ECO:0007669"/>
    <property type="project" value="UniProtKB-KW"/>
</dbReference>
<dbReference type="Proteomes" id="UP000651333">
    <property type="component" value="Unassembled WGS sequence"/>
</dbReference>
<protein>
    <submittedName>
        <fullName evidence="5">Acetate kinase</fullName>
    </submittedName>
</protein>
<dbReference type="Pfam" id="PF00871">
    <property type="entry name" value="Acetate_kinase"/>
    <property type="match status" value="1"/>
</dbReference>
<proteinExistence type="predicted"/>
<keyword evidence="3 5" id="KW-0418">Kinase</keyword>
<dbReference type="EMBL" id="WCHB01000050">
    <property type="protein sequence ID" value="NRO35247.1"/>
    <property type="molecule type" value="Genomic_DNA"/>
</dbReference>
<evidence type="ECO:0000256" key="3">
    <source>
        <dbReference type="ARBA" id="ARBA00022777"/>
    </source>
</evidence>
<evidence type="ECO:0000313" key="5">
    <source>
        <dbReference type="EMBL" id="NRO35247.1"/>
    </source>
</evidence>
<evidence type="ECO:0000256" key="1">
    <source>
        <dbReference type="ARBA" id="ARBA00022679"/>
    </source>
</evidence>
<gene>
    <name evidence="5" type="ORF">IMAU30003_01497</name>
</gene>
<evidence type="ECO:0000256" key="4">
    <source>
        <dbReference type="ARBA" id="ARBA00022840"/>
    </source>
</evidence>
<sequence>MSKVLIVNAGSSLLKFKLFDMPKEDVLADGEIERLNMPGSIVKVKYGDGQVYKTVEDNIDYERSAAIMLNGLKDLEAV</sequence>
<dbReference type="GO" id="GO:0016301">
    <property type="term" value="F:kinase activity"/>
    <property type="evidence" value="ECO:0007669"/>
    <property type="project" value="UniProtKB-KW"/>
</dbReference>
<dbReference type="GO" id="GO:0016774">
    <property type="term" value="F:phosphotransferase activity, carboxyl group as acceptor"/>
    <property type="evidence" value="ECO:0007669"/>
    <property type="project" value="InterPro"/>
</dbReference>
<comment type="caution">
    <text evidence="5">The sequence shown here is derived from an EMBL/GenBank/DDBJ whole genome shotgun (WGS) entry which is preliminary data.</text>
</comment>
<reference evidence="5" key="1">
    <citation type="submission" date="2019-09" db="EMBL/GenBank/DDBJ databases">
        <title>Comparative genomic analysis of Lactobacillus helveticus.</title>
        <authorList>
            <person name="Zhang H."/>
            <person name="Chen Y."/>
            <person name="Zhong Z."/>
        </authorList>
    </citation>
    <scope>NUCLEOTIDE SEQUENCE</scope>
    <source>
        <strain evidence="5">IMAU30003</strain>
    </source>
</reference>